<dbReference type="EMBL" id="CAJVCH010570360">
    <property type="protein sequence ID" value="CAG7834752.1"/>
    <property type="molecule type" value="Genomic_DNA"/>
</dbReference>
<evidence type="ECO:0000313" key="1">
    <source>
        <dbReference type="EMBL" id="CAG7834752.1"/>
    </source>
</evidence>
<keyword evidence="2" id="KW-1185">Reference proteome</keyword>
<organism evidence="1 2">
    <name type="scientific">Allacma fusca</name>
    <dbReference type="NCBI Taxonomy" id="39272"/>
    <lineage>
        <taxon>Eukaryota</taxon>
        <taxon>Metazoa</taxon>
        <taxon>Ecdysozoa</taxon>
        <taxon>Arthropoda</taxon>
        <taxon>Hexapoda</taxon>
        <taxon>Collembola</taxon>
        <taxon>Symphypleona</taxon>
        <taxon>Sminthuridae</taxon>
        <taxon>Allacma</taxon>
    </lineage>
</organism>
<name>A0A8J2LF09_9HEXA</name>
<accession>A0A8J2LF09</accession>
<proteinExistence type="predicted"/>
<dbReference type="AlphaFoldDB" id="A0A8J2LF09"/>
<comment type="caution">
    <text evidence="1">The sequence shown here is derived from an EMBL/GenBank/DDBJ whole genome shotgun (WGS) entry which is preliminary data.</text>
</comment>
<gene>
    <name evidence="1" type="ORF">AFUS01_LOCUS44223</name>
</gene>
<protein>
    <submittedName>
        <fullName evidence="1">Uncharacterized protein</fullName>
    </submittedName>
</protein>
<evidence type="ECO:0000313" key="2">
    <source>
        <dbReference type="Proteomes" id="UP000708208"/>
    </source>
</evidence>
<sequence length="153" mass="17474">MSKVYVESSAKFLSFPSSQSVLLAFHIQEPESCQRAGLYFSGNARYIQHVKLKQMKSIDLVFSPLSESDADFFYSFFFNMFAQKPKHTTVQKQNHLSHFPACKSSSMNRSGGFLQQFINVYNITVKESQPGIKPVMKNSYLKNLKVWRIGGVN</sequence>
<dbReference type="Proteomes" id="UP000708208">
    <property type="component" value="Unassembled WGS sequence"/>
</dbReference>
<reference evidence="1" key="1">
    <citation type="submission" date="2021-06" db="EMBL/GenBank/DDBJ databases">
        <authorList>
            <person name="Hodson N. C."/>
            <person name="Mongue J. A."/>
            <person name="Jaron S. K."/>
        </authorList>
    </citation>
    <scope>NUCLEOTIDE SEQUENCE</scope>
</reference>